<dbReference type="RefSeq" id="XP_007376066.1">
    <property type="nucleotide sequence ID" value="XM_007376004.1"/>
</dbReference>
<dbReference type="GO" id="GO:0006281">
    <property type="term" value="P:DNA repair"/>
    <property type="evidence" value="ECO:0007669"/>
    <property type="project" value="UniProtKB-UniRule"/>
</dbReference>
<dbReference type="OrthoDB" id="342900at2759"/>
<feature type="domain" description="MMS19 C-terminal" evidence="5">
    <location>
        <begin position="585"/>
        <end position="993"/>
    </location>
</feature>
<proteinExistence type="inferred from homology"/>
<evidence type="ECO:0000256" key="3">
    <source>
        <dbReference type="ARBA" id="ARBA00023242"/>
    </source>
</evidence>
<dbReference type="HOGENOM" id="CLU_005943_1_0_1"/>
<sequence length="1033" mass="116204">MSQSIHDIPTLINQYIATSSPSDDTSDDASSVFIAELVNLITSDEITLLQFISSLGKTLTSDTDMIRSKAISCLSRVFADLPINKLSRQDVGVMVDFMVVKLDDKLSLTYVLQALNSLVKMNNFNSIDKVLKSLLDSYSPKKNLAKIRYETFLILGGLLESKGQYISTHTELADLYVKAFVHIASGEKDPRNLINSFSLNTKINSLFTFDANNNLHQQLIDDLFDVCFCYFPITFTPPPNDPYKITSNDLKSALRETIASQSLFATDAIANLIEKLTSTNPAIRNDVLTTLNLCVQTYAPETVDQHWVTIWNAVKFEVLHNTNELPVSASKTIIPQDYEAIDDNDDIKAVVLTLVIVRNLLERATDPQSMLEMILHELTQNLTTITNKTKLAAIILGVMAETSLDRFNYIVEQLFSHSVWGKYLNVEQTEANEEQEEEEDIVLNIERQGQLVDNLEYIFLAYYTLAPEQPTKLSQYKDHILIFLGQLLKSNVDTSLPKKVIAQFVNMIGMANFLTTQELELIMNHFQQILLNESTSETVVDACVSGLIGPLSEPRITKLAIELIITPLLATLDDTSEIVEVETRLAVIGKLCVNYAILEVISIKSLARLSSFNNLDLAHEDKIKLFHVVIDTLIKLINQVTERHQFLTDSWYGHFVPPFLNNIFKLLGEDTRDYALIESSSRLVGLIIRYIEKSKHQAVLNDFIEVFTTEKSSKIKLEGNLIGQPSGYIVMFNKIVASIDKECQFENLNVITESMVGIVKSVNNEYLRIQYLEGISLLVNKFTTDVTSLVDMSLTDPISYEIYIWILKGLILKLDPVGLDKLQQLVNQFTSGSSGITPKSFRVLFIDIDIFTETTSKHISGVRNLNVRLLYKQRIFQIVVPELLPHVDNHNCLVALALIIENVSTSILIRYLSTLGPVIMACVNETTNAVVLKSGLSMINVVLEEDDTILDPYVTQLVPVLLQIATTKIVSGKKRINDESIRVLALRNLTILFKKGHGDKTQALNQLRLCLDDKKRSVRKLAIDLCQSLYELK</sequence>
<dbReference type="InterPro" id="IPR016024">
    <property type="entry name" value="ARM-type_fold"/>
</dbReference>
<dbReference type="GeneID" id="18872009"/>
<keyword evidence="2" id="KW-0677">Repeat</keyword>
<dbReference type="InterPro" id="IPR024687">
    <property type="entry name" value="MMS19_C"/>
</dbReference>
<dbReference type="Pfam" id="PF14500">
    <property type="entry name" value="MMS19_N"/>
    <property type="match status" value="1"/>
</dbReference>
<dbReference type="OMA" id="IASQSKF"/>
<dbReference type="GO" id="GO:0005634">
    <property type="term" value="C:nucleus"/>
    <property type="evidence" value="ECO:0007669"/>
    <property type="project" value="UniProtKB-SubCell"/>
</dbReference>
<dbReference type="Proteomes" id="UP000000709">
    <property type="component" value="Unassembled WGS sequence"/>
</dbReference>
<comment type="function">
    <text evidence="4">Key component of the cytosolic iron-sulfur protein assembly (CIA) complex, a multiprotein complex that mediates the incorporation of iron-sulfur cluster into apoproteins specifically involved in DNA metabolism and genomic integrity. In the CIA complex, MMS19 acts as an adapter between early-acting CIA components and a subset of cellular target iron-sulfur proteins.</text>
</comment>
<dbReference type="eggNOG" id="KOG1967">
    <property type="taxonomic scope" value="Eukaryota"/>
</dbReference>
<evidence type="ECO:0000256" key="4">
    <source>
        <dbReference type="RuleBase" id="RU367072"/>
    </source>
</evidence>
<dbReference type="PANTHER" id="PTHR12891">
    <property type="entry name" value="DNA REPAIR/TRANSCRIPTION PROTEIN MET18/MMS19"/>
    <property type="match status" value="1"/>
</dbReference>
<keyword evidence="8" id="KW-1185">Reference proteome</keyword>
<feature type="domain" description="MMS19 N-terminal" evidence="6">
    <location>
        <begin position="52"/>
        <end position="320"/>
    </location>
</feature>
<dbReference type="STRING" id="619300.G3ARG7"/>
<dbReference type="AlphaFoldDB" id="G3ARG7"/>
<dbReference type="GO" id="GO:0051604">
    <property type="term" value="P:protein maturation"/>
    <property type="evidence" value="ECO:0007669"/>
    <property type="project" value="UniProtKB-UniRule"/>
</dbReference>
<comment type="similarity">
    <text evidence="4">Belongs to the MET18/MMS19 family.</text>
</comment>
<dbReference type="InterPro" id="IPR029240">
    <property type="entry name" value="MMS19_N"/>
</dbReference>
<reference evidence="7 8" key="1">
    <citation type="journal article" date="2011" name="Proc. Natl. Acad. Sci. U.S.A.">
        <title>Comparative genomics of xylose-fermenting fungi for enhanced biofuel production.</title>
        <authorList>
            <person name="Wohlbach D.J."/>
            <person name="Kuo A."/>
            <person name="Sato T.K."/>
            <person name="Potts K.M."/>
            <person name="Salamov A.A."/>
            <person name="LaButti K.M."/>
            <person name="Sun H."/>
            <person name="Clum A."/>
            <person name="Pangilinan J.L."/>
            <person name="Lindquist E.A."/>
            <person name="Lucas S."/>
            <person name="Lapidus A."/>
            <person name="Jin M."/>
            <person name="Gunawan C."/>
            <person name="Balan V."/>
            <person name="Dale B.E."/>
            <person name="Jeffries T.W."/>
            <person name="Zinkel R."/>
            <person name="Barry K.W."/>
            <person name="Grigoriev I.V."/>
            <person name="Gasch A.P."/>
        </authorList>
    </citation>
    <scope>NUCLEOTIDE SEQUENCE [LARGE SCALE GENOMIC DNA]</scope>
    <source>
        <strain evidence="8">NRRL Y-27907 / 11-Y1</strain>
    </source>
</reference>
<protein>
    <recommendedName>
        <fullName evidence="4">MMS19 nucleotide excision repair protein</fullName>
    </recommendedName>
</protein>
<dbReference type="EMBL" id="GL996503">
    <property type="protein sequence ID" value="EGW31288.1"/>
    <property type="molecule type" value="Genomic_DNA"/>
</dbReference>
<accession>G3ARG7</accession>
<evidence type="ECO:0000259" key="6">
    <source>
        <dbReference type="Pfam" id="PF14500"/>
    </source>
</evidence>
<dbReference type="Pfam" id="PF12460">
    <property type="entry name" value="MMS19_C"/>
    <property type="match status" value="1"/>
</dbReference>
<evidence type="ECO:0000313" key="8">
    <source>
        <dbReference type="Proteomes" id="UP000000709"/>
    </source>
</evidence>
<dbReference type="KEGG" id="spaa:SPAPADRAFT_56167"/>
<comment type="subcellular location">
    <subcellularLocation>
        <location evidence="1 4">Nucleus</location>
    </subcellularLocation>
</comment>
<organism evidence="8">
    <name type="scientific">Spathaspora passalidarum (strain NRRL Y-27907 / 11-Y1)</name>
    <dbReference type="NCBI Taxonomy" id="619300"/>
    <lineage>
        <taxon>Eukaryota</taxon>
        <taxon>Fungi</taxon>
        <taxon>Dikarya</taxon>
        <taxon>Ascomycota</taxon>
        <taxon>Saccharomycotina</taxon>
        <taxon>Pichiomycetes</taxon>
        <taxon>Debaryomycetaceae</taxon>
        <taxon>Spathaspora</taxon>
    </lineage>
</organism>
<dbReference type="PANTHER" id="PTHR12891:SF0">
    <property type="entry name" value="MMS19 NUCLEOTIDE EXCISION REPAIR PROTEIN HOMOLOG"/>
    <property type="match status" value="1"/>
</dbReference>
<evidence type="ECO:0000256" key="1">
    <source>
        <dbReference type="ARBA" id="ARBA00004123"/>
    </source>
</evidence>
<dbReference type="FunCoup" id="G3ARG7">
    <property type="interactions" value="981"/>
</dbReference>
<evidence type="ECO:0000256" key="2">
    <source>
        <dbReference type="ARBA" id="ARBA00022737"/>
    </source>
</evidence>
<evidence type="ECO:0000313" key="7">
    <source>
        <dbReference type="EMBL" id="EGW31288.1"/>
    </source>
</evidence>
<gene>
    <name evidence="7" type="ORF">SPAPADRAFT_56167</name>
</gene>
<keyword evidence="3 4" id="KW-0539">Nucleus</keyword>
<evidence type="ECO:0000259" key="5">
    <source>
        <dbReference type="Pfam" id="PF12460"/>
    </source>
</evidence>
<dbReference type="SUPFAM" id="SSF48371">
    <property type="entry name" value="ARM repeat"/>
    <property type="match status" value="1"/>
</dbReference>
<name>G3ARG7_SPAPN</name>
<dbReference type="GO" id="GO:0097361">
    <property type="term" value="C:cytosolic [4Fe-4S] assembly targeting complex"/>
    <property type="evidence" value="ECO:0007669"/>
    <property type="project" value="UniProtKB-UniRule"/>
</dbReference>
<dbReference type="GO" id="GO:0016226">
    <property type="term" value="P:iron-sulfur cluster assembly"/>
    <property type="evidence" value="ECO:0007669"/>
    <property type="project" value="UniProtKB-UniRule"/>
</dbReference>
<dbReference type="InParanoid" id="G3ARG7"/>
<keyword evidence="4" id="KW-0227">DNA damage</keyword>
<keyword evidence="4" id="KW-0234">DNA repair</keyword>
<dbReference type="InterPro" id="IPR039920">
    <property type="entry name" value="MMS19"/>
</dbReference>